<dbReference type="AlphaFoldDB" id="A0A1E1MTJ3"/>
<dbReference type="Proteomes" id="UP000177625">
    <property type="component" value="Unassembled WGS sequence"/>
</dbReference>
<feature type="compositionally biased region" description="Basic and acidic residues" evidence="1">
    <location>
        <begin position="124"/>
        <end position="147"/>
    </location>
</feature>
<sequence length="147" mass="16824">MDRITFRTPRDPTISAYYDMPGPNSPLEQYPGYKTSKETEQSFAANQRETARPGPMKSQMPQDVAKFLTDHNSNISRNDGYVNQPAHYGSNFDAQSRSQTPTEYGRTIIGQTSGLSFRFPVGSHMHDRFEPTAEEQRLEDQKMRSQR</sequence>
<proteinExistence type="predicted"/>
<evidence type="ECO:0000313" key="3">
    <source>
        <dbReference type="Proteomes" id="UP000177625"/>
    </source>
</evidence>
<organism evidence="2 3">
    <name type="scientific">Rhynchosporium secalis</name>
    <name type="common">Barley scald fungus</name>
    <dbReference type="NCBI Taxonomy" id="38038"/>
    <lineage>
        <taxon>Eukaryota</taxon>
        <taxon>Fungi</taxon>
        <taxon>Dikarya</taxon>
        <taxon>Ascomycota</taxon>
        <taxon>Pezizomycotina</taxon>
        <taxon>Leotiomycetes</taxon>
        <taxon>Helotiales</taxon>
        <taxon>Ploettnerulaceae</taxon>
        <taxon>Rhynchosporium</taxon>
    </lineage>
</organism>
<feature type="compositionally biased region" description="Polar residues" evidence="1">
    <location>
        <begin position="92"/>
        <end position="102"/>
    </location>
</feature>
<gene>
    <name evidence="2" type="ORF">RSE6_13752</name>
</gene>
<feature type="compositionally biased region" description="Basic and acidic residues" evidence="1">
    <location>
        <begin position="1"/>
        <end position="10"/>
    </location>
</feature>
<feature type="region of interest" description="Disordered" evidence="1">
    <location>
        <begin position="1"/>
        <end position="147"/>
    </location>
</feature>
<accession>A0A1E1MTJ3</accession>
<evidence type="ECO:0000313" key="2">
    <source>
        <dbReference type="EMBL" id="CZT52417.1"/>
    </source>
</evidence>
<evidence type="ECO:0000256" key="1">
    <source>
        <dbReference type="SAM" id="MobiDB-lite"/>
    </source>
</evidence>
<dbReference type="EMBL" id="FJVC01000589">
    <property type="protein sequence ID" value="CZT52417.1"/>
    <property type="molecule type" value="Genomic_DNA"/>
</dbReference>
<reference evidence="3" key="1">
    <citation type="submission" date="2016-03" db="EMBL/GenBank/DDBJ databases">
        <authorList>
            <person name="Guldener U."/>
        </authorList>
    </citation>
    <scope>NUCLEOTIDE SEQUENCE [LARGE SCALE GENOMIC DNA]</scope>
</reference>
<name>A0A1E1MTJ3_RHYSE</name>
<protein>
    <submittedName>
        <fullName evidence="2">Uncharacterized protein</fullName>
    </submittedName>
</protein>
<keyword evidence="3" id="KW-1185">Reference proteome</keyword>